<comment type="function">
    <text evidence="5">Part of a binding-protein-dependent transport system for aliphatic sulfonates. Putative binding protein.</text>
</comment>
<dbReference type="SMART" id="SM00062">
    <property type="entry name" value="PBPb"/>
    <property type="match status" value="1"/>
</dbReference>
<dbReference type="PANTHER" id="PTHR30024:SF42">
    <property type="entry name" value="ALIPHATIC SULFONATES-BINDING PROTEIN-RELATED"/>
    <property type="match status" value="1"/>
</dbReference>
<dbReference type="EMBL" id="MJLX01000046">
    <property type="protein sequence ID" value="RLM20602.1"/>
    <property type="molecule type" value="Genomic_DNA"/>
</dbReference>
<dbReference type="InterPro" id="IPR001638">
    <property type="entry name" value="Solute-binding_3/MltF_N"/>
</dbReference>
<dbReference type="Gene3D" id="3.40.190.10">
    <property type="entry name" value="Periplasmic binding protein-like II"/>
    <property type="match status" value="2"/>
</dbReference>
<evidence type="ECO:0000256" key="2">
    <source>
        <dbReference type="ARBA" id="ARBA00010742"/>
    </source>
</evidence>
<dbReference type="PANTHER" id="PTHR30024">
    <property type="entry name" value="ALIPHATIC SULFONATES-BINDING PROTEIN-RELATED"/>
    <property type="match status" value="1"/>
</dbReference>
<evidence type="ECO:0000256" key="3">
    <source>
        <dbReference type="ARBA" id="ARBA00022448"/>
    </source>
</evidence>
<name>A0AAE8EQ23_9GAMM</name>
<dbReference type="Pfam" id="PF09084">
    <property type="entry name" value="NMT1"/>
    <property type="match status" value="1"/>
</dbReference>
<feature type="domain" description="Solute-binding protein family 3/N-terminal" evidence="7">
    <location>
        <begin position="38"/>
        <end position="256"/>
    </location>
</feature>
<dbReference type="Proteomes" id="UP000285972">
    <property type="component" value="Unassembled WGS sequence"/>
</dbReference>
<dbReference type="SUPFAM" id="SSF53850">
    <property type="entry name" value="Periplasmic binding protein-like II"/>
    <property type="match status" value="1"/>
</dbReference>
<evidence type="ECO:0000313" key="8">
    <source>
        <dbReference type="EMBL" id="RLM20602.1"/>
    </source>
</evidence>
<dbReference type="GO" id="GO:0042626">
    <property type="term" value="F:ATPase-coupled transmembrane transporter activity"/>
    <property type="evidence" value="ECO:0007669"/>
    <property type="project" value="InterPro"/>
</dbReference>
<dbReference type="FunFam" id="3.40.190.10:FF:000050">
    <property type="entry name" value="Sulfonate ABC transporter substrate-binding protein"/>
    <property type="match status" value="1"/>
</dbReference>
<keyword evidence="4" id="KW-0732">Signal</keyword>
<dbReference type="RefSeq" id="WP_095833891.1">
    <property type="nucleotide sequence ID" value="NZ_CP014137.1"/>
</dbReference>
<sequence>MSRLYLYWVNRQLASLLFFLLIFALFILTLPLAQAESTLRIGYQKSSTLLTILKLQGNLEKTLNEQGVRVTWHEFSSGLPLLEALNLGNVDISADVADTVPVFSQAAGAKLTYFALETPSPEAQAILVPEHSPLKSLPDLQGKRIAVTKAAGSHYLLIAALAKANLSFKDITPAYLTPADGRAALENGNVDAWVTWEPFVSSAVVQQKARVLADGKGLASYQRYYLAATDYARQHPDILSIIYQQLEKTGQWVKASPDQAAALLGPLWGNLDSNTVELANANRTYQVRAVTPQSLSEQQHIADAFFNEGLLPERINALDVAIWHPTTGQNP</sequence>
<organism evidence="8 9">
    <name type="scientific">Brenneria goodwinii</name>
    <dbReference type="NCBI Taxonomy" id="1109412"/>
    <lineage>
        <taxon>Bacteria</taxon>
        <taxon>Pseudomonadati</taxon>
        <taxon>Pseudomonadota</taxon>
        <taxon>Gammaproteobacteria</taxon>
        <taxon>Enterobacterales</taxon>
        <taxon>Pectobacteriaceae</taxon>
        <taxon>Brenneria</taxon>
    </lineage>
</organism>
<evidence type="ECO:0000313" key="9">
    <source>
        <dbReference type="Proteomes" id="UP000285972"/>
    </source>
</evidence>
<evidence type="ECO:0000259" key="7">
    <source>
        <dbReference type="SMART" id="SM00062"/>
    </source>
</evidence>
<reference evidence="8 9" key="1">
    <citation type="submission" date="2016-09" db="EMBL/GenBank/DDBJ databases">
        <authorList>
            <person name="Doonan J."/>
            <person name="Pachebat J.A."/>
            <person name="Golyshin P.N."/>
            <person name="Denman S."/>
            <person name="Mcdonald J.E."/>
        </authorList>
    </citation>
    <scope>NUCLEOTIDE SEQUENCE [LARGE SCALE GENOMIC DNA]</scope>
    <source>
        <strain evidence="8 9">FRB141</strain>
    </source>
</reference>
<keyword evidence="3" id="KW-0813">Transport</keyword>
<dbReference type="KEGG" id="bgj:AWC36_05915"/>
<dbReference type="InterPro" id="IPR015168">
    <property type="entry name" value="SsuA/THI5"/>
</dbReference>
<evidence type="ECO:0000256" key="6">
    <source>
        <dbReference type="ARBA" id="ARBA00070228"/>
    </source>
</evidence>
<accession>A0AAE8EQ23</accession>
<dbReference type="AlphaFoldDB" id="A0AAE8EQ23"/>
<gene>
    <name evidence="8" type="ORF">BIY26_15545</name>
</gene>
<dbReference type="GO" id="GO:0016020">
    <property type="term" value="C:membrane"/>
    <property type="evidence" value="ECO:0007669"/>
    <property type="project" value="InterPro"/>
</dbReference>
<dbReference type="GO" id="GO:0042597">
    <property type="term" value="C:periplasmic space"/>
    <property type="evidence" value="ECO:0007669"/>
    <property type="project" value="UniProtKB-SubCell"/>
</dbReference>
<evidence type="ECO:0000256" key="5">
    <source>
        <dbReference type="ARBA" id="ARBA00055538"/>
    </source>
</evidence>
<dbReference type="InterPro" id="IPR010067">
    <property type="entry name" value="ABC_SsuA_sub-bd"/>
</dbReference>
<dbReference type="NCBIfam" id="TIGR01728">
    <property type="entry name" value="SsuA_fam"/>
    <property type="match status" value="1"/>
</dbReference>
<comment type="subcellular location">
    <subcellularLocation>
        <location evidence="1">Periplasm</location>
    </subcellularLocation>
</comment>
<protein>
    <recommendedName>
        <fullName evidence="6">Putative aliphatic sulfonates-binding protein</fullName>
    </recommendedName>
</protein>
<comment type="caution">
    <text evidence="8">The sequence shown here is derived from an EMBL/GenBank/DDBJ whole genome shotgun (WGS) entry which is preliminary data.</text>
</comment>
<evidence type="ECO:0000256" key="4">
    <source>
        <dbReference type="ARBA" id="ARBA00022729"/>
    </source>
</evidence>
<dbReference type="GeneID" id="70906317"/>
<comment type="similarity">
    <text evidence="2">Belongs to the bacterial solute-binding protein SsuA/TauA family.</text>
</comment>
<evidence type="ECO:0000256" key="1">
    <source>
        <dbReference type="ARBA" id="ARBA00004418"/>
    </source>
</evidence>
<proteinExistence type="inferred from homology"/>